<evidence type="ECO:0000313" key="2">
    <source>
        <dbReference type="EMBL" id="KNF04528.1"/>
    </source>
</evidence>
<organism evidence="2 3">
    <name type="scientific">Puccinia striiformis f. sp. tritici PST-78</name>
    <dbReference type="NCBI Taxonomy" id="1165861"/>
    <lineage>
        <taxon>Eukaryota</taxon>
        <taxon>Fungi</taxon>
        <taxon>Dikarya</taxon>
        <taxon>Basidiomycota</taxon>
        <taxon>Pucciniomycotina</taxon>
        <taxon>Pucciniomycetes</taxon>
        <taxon>Pucciniales</taxon>
        <taxon>Pucciniaceae</taxon>
        <taxon>Puccinia</taxon>
    </lineage>
</organism>
<name>A0A0L0VZ49_9BASI</name>
<keyword evidence="3" id="KW-1185">Reference proteome</keyword>
<comment type="caution">
    <text evidence="2">The sequence shown here is derived from an EMBL/GenBank/DDBJ whole genome shotgun (WGS) entry which is preliminary data.</text>
</comment>
<sequence length="829" mass="93533">MMIVGFPSASSDKNPRELVITTFSSNTSQAVLTSENETYLVCEVVLLSLPSAPSTSSSSLILIMLSARLILLSVWLFSARHDCAGTFLDSSIPSASDFFDIPHGAGNLREGLELPSPGNHPSRAPQHLLTGSDSLPTSLDERRGESPHDADVELQSSSLADRLAKQLPEGYSLTPEKIANINGWRHSEGAPLLDQDLAQLSVLESRINEIFHRLRMSNHQDRSQASEINTASHMLRELQRKTKTFSQLTIITLAEPNSHASYLKLAETLLPKTQPLNWLEANKQLQDVADSVLDTWKEFLTRDNLHAELLKLGFSEVDWINTWRYAFRAVDLLHKNGFIHQTKLQSFLKDEGVAKLVMISYVNWLWDNHTLDRQPRSFGSELDDVFNVITDKTNRVLEAPYLESALKFPKLRKISGPRSFEGERQPLIFSSTAVTLINCTNEFVLVLALMYADAVLSGFPRSQSTLNPDHGGPAGMGWDYDHMSRLADVFHDLIPQLTELSSWNPEMRLKMVEGWVENSAKVTALEKDLTKLSRYNGYVDDAFSLMKSPGSESQYPNIYMASDLVQECHRELKTLTEMRLLTLGKSNWNFQQLKLRQSLISILRPPKGIQSGNSPVKSEDELDEVGGVILQKVKKLVTSNDLRAELMGLKSGQRDWFNTCNFAFAAVDSLAGSNFVDPTRISSLLQEEEVSKLVVSHIYLTWWKSGWSTTPHQDRRPLLSKSMLPERLDPQTKRKVEESFGVINTWYSEGSRRRPNRGGPWPKLNYCFKYLDAQTKSTIERSYEEIQQWVNSLDKPRPSCFKELDAMSKIGNDKALAAMGYVRPRRQAS</sequence>
<accession>A0A0L0VZ49</accession>
<dbReference type="EMBL" id="AJIL01000012">
    <property type="protein sequence ID" value="KNF04528.1"/>
    <property type="molecule type" value="Genomic_DNA"/>
</dbReference>
<proteinExistence type="predicted"/>
<gene>
    <name evidence="2" type="ORF">PSTG_02438</name>
</gene>
<dbReference type="AlphaFoldDB" id="A0A0L0VZ49"/>
<evidence type="ECO:0000313" key="3">
    <source>
        <dbReference type="Proteomes" id="UP000054564"/>
    </source>
</evidence>
<dbReference type="Proteomes" id="UP000054564">
    <property type="component" value="Unassembled WGS sequence"/>
</dbReference>
<protein>
    <submittedName>
        <fullName evidence="2">Uncharacterized protein</fullName>
    </submittedName>
</protein>
<reference evidence="3" key="1">
    <citation type="submission" date="2014-03" db="EMBL/GenBank/DDBJ databases">
        <title>The Genome Sequence of Puccinia striiformis f. sp. tritici PST-78.</title>
        <authorList>
            <consortium name="The Broad Institute Genome Sequencing Platform"/>
            <person name="Cuomo C."/>
            <person name="Hulbert S."/>
            <person name="Chen X."/>
            <person name="Walker B."/>
            <person name="Young S.K."/>
            <person name="Zeng Q."/>
            <person name="Gargeya S."/>
            <person name="Fitzgerald M."/>
            <person name="Haas B."/>
            <person name="Abouelleil A."/>
            <person name="Alvarado L."/>
            <person name="Arachchi H.M."/>
            <person name="Berlin A.M."/>
            <person name="Chapman S.B."/>
            <person name="Goldberg J."/>
            <person name="Griggs A."/>
            <person name="Gujja S."/>
            <person name="Hansen M."/>
            <person name="Howarth C."/>
            <person name="Imamovic A."/>
            <person name="Larimer J."/>
            <person name="McCowan C."/>
            <person name="Montmayeur A."/>
            <person name="Murphy C."/>
            <person name="Neiman D."/>
            <person name="Pearson M."/>
            <person name="Priest M."/>
            <person name="Roberts A."/>
            <person name="Saif S."/>
            <person name="Shea T."/>
            <person name="Sisk P."/>
            <person name="Sykes S."/>
            <person name="Wortman J."/>
            <person name="Nusbaum C."/>
            <person name="Birren B."/>
        </authorList>
    </citation>
    <scope>NUCLEOTIDE SEQUENCE [LARGE SCALE GENOMIC DNA]</scope>
    <source>
        <strain evidence="3">race PST-78</strain>
    </source>
</reference>
<dbReference type="OrthoDB" id="10267086at2759"/>
<feature type="region of interest" description="Disordered" evidence="1">
    <location>
        <begin position="109"/>
        <end position="157"/>
    </location>
</feature>
<feature type="compositionally biased region" description="Basic and acidic residues" evidence="1">
    <location>
        <begin position="139"/>
        <end position="151"/>
    </location>
</feature>
<evidence type="ECO:0000256" key="1">
    <source>
        <dbReference type="SAM" id="MobiDB-lite"/>
    </source>
</evidence>